<evidence type="ECO:0000259" key="4">
    <source>
        <dbReference type="PROSITE" id="PS51194"/>
    </source>
</evidence>
<dbReference type="Pfam" id="PF00782">
    <property type="entry name" value="DSPc"/>
    <property type="match status" value="1"/>
</dbReference>
<feature type="domain" description="Tyrosine specific protein phosphatases" evidence="3">
    <location>
        <begin position="673"/>
        <end position="716"/>
    </location>
</feature>
<dbReference type="Gene3D" id="3.90.190.10">
    <property type="entry name" value="Protein tyrosine phosphatase superfamily"/>
    <property type="match status" value="1"/>
</dbReference>
<dbReference type="VEuPathDB" id="ToxoDB:EMH_0033460"/>
<dbReference type="Proteomes" id="UP000030744">
    <property type="component" value="Unassembled WGS sequence"/>
</dbReference>
<dbReference type="SMART" id="SM00490">
    <property type="entry name" value="HELICc"/>
    <property type="match status" value="1"/>
</dbReference>
<evidence type="ECO:0000259" key="3">
    <source>
        <dbReference type="PROSITE" id="PS50056"/>
    </source>
</evidence>
<accession>U6KDK1</accession>
<dbReference type="SUPFAM" id="SSF52799">
    <property type="entry name" value="(Phosphotyrosine protein) phosphatases II"/>
    <property type="match status" value="1"/>
</dbReference>
<dbReference type="PANTHER" id="PTHR46864">
    <property type="entry name" value="LAFORIN"/>
    <property type="match status" value="1"/>
</dbReference>
<reference evidence="5" key="1">
    <citation type="submission" date="2013-10" db="EMBL/GenBank/DDBJ databases">
        <title>Genomic analysis of the causative agents of coccidiosis in chickens.</title>
        <authorList>
            <person name="Reid A.J."/>
            <person name="Blake D."/>
            <person name="Billington K."/>
            <person name="Browne H."/>
            <person name="Dunn M."/>
            <person name="Hung S."/>
            <person name="Kawahara F."/>
            <person name="Miranda-Saavedra D."/>
            <person name="Mourier T."/>
            <person name="Nagra H."/>
            <person name="Otto T.D."/>
            <person name="Rawlings N."/>
            <person name="Sanchez A."/>
            <person name="Sanders M."/>
            <person name="Subramaniam C."/>
            <person name="Tay Y."/>
            <person name="Dear P."/>
            <person name="Doerig C."/>
            <person name="Gruber A."/>
            <person name="Parkinson J."/>
            <person name="Shirley M."/>
            <person name="Wan K.L."/>
            <person name="Berriman M."/>
            <person name="Tomley F."/>
            <person name="Pain A."/>
        </authorList>
    </citation>
    <scope>NUCLEOTIDE SEQUENCE [LARGE SCALE GENOMIC DNA]</scope>
    <source>
        <strain evidence="5">Houghton</strain>
    </source>
</reference>
<dbReference type="GO" id="GO:0004386">
    <property type="term" value="F:helicase activity"/>
    <property type="evidence" value="ECO:0007669"/>
    <property type="project" value="UniProtKB-KW"/>
</dbReference>
<keyword evidence="5" id="KW-0067">ATP-binding</keyword>
<dbReference type="SMART" id="SM00195">
    <property type="entry name" value="DSPc"/>
    <property type="match status" value="1"/>
</dbReference>
<evidence type="ECO:0000313" key="6">
    <source>
        <dbReference type="Proteomes" id="UP000030744"/>
    </source>
</evidence>
<dbReference type="EMBL" id="HG735560">
    <property type="protein sequence ID" value="CDJ36110.1"/>
    <property type="molecule type" value="Genomic_DNA"/>
</dbReference>
<dbReference type="SUPFAM" id="SSF49452">
    <property type="entry name" value="Starch-binding domain-like"/>
    <property type="match status" value="1"/>
</dbReference>
<dbReference type="PANTHER" id="PTHR46864:SF1">
    <property type="entry name" value="LAFORIN"/>
    <property type="match status" value="1"/>
</dbReference>
<dbReference type="RefSeq" id="XP_037878399.1">
    <property type="nucleotide sequence ID" value="XM_038022545.1"/>
</dbReference>
<dbReference type="GeneID" id="60403954"/>
<keyword evidence="5" id="KW-0347">Helicase</keyword>
<gene>
    <name evidence="5" type="ORF">EMH_0033460</name>
</gene>
<feature type="domain" description="Helicase C-terminal" evidence="4">
    <location>
        <begin position="1"/>
        <end position="168"/>
    </location>
</feature>
<dbReference type="InterPro" id="IPR000387">
    <property type="entry name" value="Tyr_Pase_dom"/>
</dbReference>
<feature type="region of interest" description="Disordered" evidence="1">
    <location>
        <begin position="258"/>
        <end position="309"/>
    </location>
</feature>
<reference evidence="5" key="2">
    <citation type="submission" date="2013-10" db="EMBL/GenBank/DDBJ databases">
        <authorList>
            <person name="Aslett M."/>
        </authorList>
    </citation>
    <scope>NUCLEOTIDE SEQUENCE [LARGE SCALE GENOMIC DNA]</scope>
    <source>
        <strain evidence="5">Houghton</strain>
    </source>
</reference>
<feature type="domain" description="Tyrosine-protein phosphatase" evidence="2">
    <location>
        <begin position="574"/>
        <end position="738"/>
    </location>
</feature>
<dbReference type="CDD" id="cd18787">
    <property type="entry name" value="SF2_C_DEAD"/>
    <property type="match status" value="1"/>
</dbReference>
<dbReference type="GO" id="GO:0004725">
    <property type="term" value="F:protein tyrosine phosphatase activity"/>
    <property type="evidence" value="ECO:0007669"/>
    <property type="project" value="InterPro"/>
</dbReference>
<keyword evidence="6" id="KW-1185">Reference proteome</keyword>
<dbReference type="InterPro" id="IPR029021">
    <property type="entry name" value="Prot-tyrosine_phosphatase-like"/>
</dbReference>
<protein>
    <submittedName>
        <fullName evidence="5">ATP-dependent RNA helicase, putative</fullName>
    </submittedName>
</protein>
<name>U6KDK1_9EIME</name>
<sequence>MRTWRLYVSYFLDVYTVGACRKDVPGSKGSLLACLVLRHCCCYLWFCCPDVAILHGGMQQGDRLAVMRRMQHHFLGDSDSSRTPLVLVATDVAARGLDFPPALSLVVCYDAPHDPEVYVHRVGRAGRAGRSGLAWSLLTKQEKRQAAFVVEKMETSGQTVPRSLLEFAMQFRKHFYSLYMTPFNGGCHTAGHSGYPVCGSTNKRGRWDSKEQSSSSNNSANDESGTASGGSEGRRGALNFAKREQRRQQWLSTLEARRDQRQQLEQQQRNRHRRDRSPSPRRSFRERPQQTPPVGQEERQRSQLGVSGSPEFLGCWDPSRCLPLLPYTTPTEGGMEPSLWFADVEVDEQRLGACRASATAGSECNSAQRDSPKSPRDSFSDRLIAAVARKYSPLAGSMCSGSLPDMRRTTNDETSSVTAAATCRIDHRSPEIIAILDSHPLKSVQFEFKFILWTPESPVAPYVPNTPGEPFQCVAYGSPFCTWRTWLFPPPPAQRAVPPSKAMHVVWEGSGPSSNRKFCFDPMDVVVDECESGNLEVLYLCKIARFEDPRADSANEYGHTTRFYNTVKAEGRMDYSRILPNLYVGSCPRQLKHIRQLKQDLKVTAVFNLQTTEDIKNNFPDPIASTRTPEAVGQLYESAGMRYVWMPTEDMSDACRKLAVAQCALVLDALIRNGHTVYVHCNAGVGRSVAAVSAYLCFCVGIDQRKVNFLVSTRRPVAYWDEKAIKAGLLDYQAKFGKAG</sequence>
<dbReference type="PROSITE" id="PS50056">
    <property type="entry name" value="TYR_PHOSPHATASE_2"/>
    <property type="match status" value="1"/>
</dbReference>
<feature type="region of interest" description="Disordered" evidence="1">
    <location>
        <begin position="357"/>
        <end position="379"/>
    </location>
</feature>
<evidence type="ECO:0000256" key="1">
    <source>
        <dbReference type="SAM" id="MobiDB-lite"/>
    </source>
</evidence>
<dbReference type="GO" id="GO:0005737">
    <property type="term" value="C:cytoplasm"/>
    <property type="evidence" value="ECO:0007669"/>
    <property type="project" value="TreeGrafter"/>
</dbReference>
<dbReference type="InterPro" id="IPR042942">
    <property type="entry name" value="Laforin"/>
</dbReference>
<evidence type="ECO:0000313" key="5">
    <source>
        <dbReference type="EMBL" id="CDJ36110.1"/>
    </source>
</evidence>
<dbReference type="SUPFAM" id="SSF52540">
    <property type="entry name" value="P-loop containing nucleoside triphosphate hydrolases"/>
    <property type="match status" value="1"/>
</dbReference>
<dbReference type="PROSITE" id="PS50054">
    <property type="entry name" value="TYR_PHOSPHATASE_DUAL"/>
    <property type="match status" value="1"/>
</dbReference>
<dbReference type="Gene3D" id="3.40.50.300">
    <property type="entry name" value="P-loop containing nucleotide triphosphate hydrolases"/>
    <property type="match status" value="1"/>
</dbReference>
<dbReference type="Pfam" id="PF00271">
    <property type="entry name" value="Helicase_C"/>
    <property type="match status" value="1"/>
</dbReference>
<evidence type="ECO:0000259" key="2">
    <source>
        <dbReference type="PROSITE" id="PS50054"/>
    </source>
</evidence>
<feature type="compositionally biased region" description="Basic and acidic residues" evidence="1">
    <location>
        <begin position="370"/>
        <end position="379"/>
    </location>
</feature>
<dbReference type="InterPro" id="IPR000340">
    <property type="entry name" value="Dual-sp_phosphatase_cat-dom"/>
</dbReference>
<feature type="region of interest" description="Disordered" evidence="1">
    <location>
        <begin position="203"/>
        <end position="245"/>
    </location>
</feature>
<dbReference type="GO" id="GO:0005634">
    <property type="term" value="C:nucleus"/>
    <property type="evidence" value="ECO:0007669"/>
    <property type="project" value="TreeGrafter"/>
</dbReference>
<organism evidence="5 6">
    <name type="scientific">Eimeria mitis</name>
    <dbReference type="NCBI Taxonomy" id="44415"/>
    <lineage>
        <taxon>Eukaryota</taxon>
        <taxon>Sar</taxon>
        <taxon>Alveolata</taxon>
        <taxon>Apicomplexa</taxon>
        <taxon>Conoidasida</taxon>
        <taxon>Coccidia</taxon>
        <taxon>Eucoccidiorida</taxon>
        <taxon>Eimeriorina</taxon>
        <taxon>Eimeriidae</taxon>
        <taxon>Eimeria</taxon>
    </lineage>
</organism>
<keyword evidence="5" id="KW-0378">Hydrolase</keyword>
<dbReference type="AlphaFoldDB" id="U6KDK1"/>
<dbReference type="InterPro" id="IPR001650">
    <property type="entry name" value="Helicase_C-like"/>
</dbReference>
<dbReference type="PROSITE" id="PS51194">
    <property type="entry name" value="HELICASE_CTER"/>
    <property type="match status" value="1"/>
</dbReference>
<dbReference type="OrthoDB" id="273181at2759"/>
<dbReference type="GO" id="GO:0030246">
    <property type="term" value="F:carbohydrate binding"/>
    <property type="evidence" value="ECO:0007669"/>
    <property type="project" value="InterPro"/>
</dbReference>
<dbReference type="InterPro" id="IPR027417">
    <property type="entry name" value="P-loop_NTPase"/>
</dbReference>
<dbReference type="InterPro" id="IPR013784">
    <property type="entry name" value="Carb-bd-like_fold"/>
</dbReference>
<proteinExistence type="predicted"/>
<dbReference type="InterPro" id="IPR020422">
    <property type="entry name" value="TYR_PHOSPHATASE_DUAL_dom"/>
</dbReference>
<feature type="compositionally biased region" description="Polar residues" evidence="1">
    <location>
        <begin position="359"/>
        <end position="369"/>
    </location>
</feature>
<keyword evidence="5" id="KW-0547">Nucleotide-binding</keyword>